<organism evidence="5 6">
    <name type="scientific">Steinernema glaseri</name>
    <dbReference type="NCBI Taxonomy" id="37863"/>
    <lineage>
        <taxon>Eukaryota</taxon>
        <taxon>Metazoa</taxon>
        <taxon>Ecdysozoa</taxon>
        <taxon>Nematoda</taxon>
        <taxon>Chromadorea</taxon>
        <taxon>Rhabditida</taxon>
        <taxon>Tylenchina</taxon>
        <taxon>Panagrolaimomorpha</taxon>
        <taxon>Strongyloidoidea</taxon>
        <taxon>Steinernematidae</taxon>
        <taxon>Steinernema</taxon>
    </lineage>
</organism>
<reference evidence="6" key="1">
    <citation type="submission" date="2016-11" db="UniProtKB">
        <authorList>
            <consortium name="WormBaseParasite"/>
        </authorList>
    </citation>
    <scope>IDENTIFICATION</scope>
</reference>
<keyword evidence="4" id="KW-0186">Copper</keyword>
<evidence type="ECO:0000256" key="3">
    <source>
        <dbReference type="ARBA" id="ARBA00023136"/>
    </source>
</evidence>
<keyword evidence="5" id="KW-1185">Reference proteome</keyword>
<keyword evidence="1 4" id="KW-0812">Transmembrane</keyword>
<keyword evidence="4" id="KW-0406">Ion transport</keyword>
<evidence type="ECO:0000313" key="6">
    <source>
        <dbReference type="WBParaSite" id="L893_g17183.t1"/>
    </source>
</evidence>
<dbReference type="Proteomes" id="UP000095287">
    <property type="component" value="Unplaced"/>
</dbReference>
<dbReference type="WBParaSite" id="L893_g17183.t1">
    <property type="protein sequence ID" value="L893_g17183.t1"/>
    <property type="gene ID" value="L893_g17183"/>
</dbReference>
<keyword evidence="4" id="KW-0813">Transport</keyword>
<dbReference type="AlphaFoldDB" id="A0A1I7YK91"/>
<dbReference type="PANTHER" id="PTHR12483:SF43">
    <property type="entry name" value="COPPER TRANSPORT PROTEIN"/>
    <property type="match status" value="1"/>
</dbReference>
<evidence type="ECO:0000256" key="4">
    <source>
        <dbReference type="RuleBase" id="RU367022"/>
    </source>
</evidence>
<dbReference type="GO" id="GO:0005375">
    <property type="term" value="F:copper ion transmembrane transporter activity"/>
    <property type="evidence" value="ECO:0007669"/>
    <property type="project" value="UniProtKB-UniRule"/>
</dbReference>
<feature type="transmembrane region" description="Helical" evidence="4">
    <location>
        <begin position="145"/>
        <end position="163"/>
    </location>
</feature>
<dbReference type="Pfam" id="PF04145">
    <property type="entry name" value="Ctr"/>
    <property type="match status" value="1"/>
</dbReference>
<evidence type="ECO:0000313" key="5">
    <source>
        <dbReference type="Proteomes" id="UP000095287"/>
    </source>
</evidence>
<protein>
    <recommendedName>
        <fullName evidence="4">Copper transport protein</fullName>
    </recommendedName>
</protein>
<dbReference type="GO" id="GO:0016020">
    <property type="term" value="C:membrane"/>
    <property type="evidence" value="ECO:0007669"/>
    <property type="project" value="UniProtKB-SubCell"/>
</dbReference>
<dbReference type="PANTHER" id="PTHR12483">
    <property type="entry name" value="SOLUTE CARRIER FAMILY 31 COPPER TRANSPORTERS"/>
    <property type="match status" value="1"/>
</dbReference>
<name>A0A1I7YK91_9BILA</name>
<proteinExistence type="inferred from homology"/>
<comment type="subcellular location">
    <subcellularLocation>
        <location evidence="4">Membrane</location>
        <topology evidence="4">Multi-pass membrane protein</topology>
    </subcellularLocation>
</comment>
<keyword evidence="3 4" id="KW-0472">Membrane</keyword>
<keyword evidence="4" id="KW-0187">Copper transport</keyword>
<evidence type="ECO:0000256" key="2">
    <source>
        <dbReference type="ARBA" id="ARBA00022989"/>
    </source>
</evidence>
<keyword evidence="2 4" id="KW-1133">Transmembrane helix</keyword>
<dbReference type="InterPro" id="IPR007274">
    <property type="entry name" value="Cop_transporter"/>
</dbReference>
<comment type="similarity">
    <text evidence="4">Belongs to the copper transporter (Ctr) (TC 1.A.56) family. SLC31A subfamily.</text>
</comment>
<evidence type="ECO:0000256" key="1">
    <source>
        <dbReference type="ARBA" id="ARBA00022692"/>
    </source>
</evidence>
<accession>A0A1I7YK91</accession>
<feature type="transmembrane region" description="Helical" evidence="4">
    <location>
        <begin position="28"/>
        <end position="46"/>
    </location>
</feature>
<sequence length="177" mass="20189">MTMMKMYFHFRLNEYVLFRGWLPETTTAYVFSCLAIGVFAVAYEFIRLIRWYNFRNQHEPCCAADVYNRTRSESGAAQLPTDDPPPCDCRASITSAEPLNFTSVSPRPFTSLGSLVHISQSALYFVQMFGSYCLMMVAMTYNVPMFASMVVGHIIAYFFFGPLMSVEEEERIGDCCS</sequence>